<evidence type="ECO:0000259" key="7">
    <source>
        <dbReference type="Pfam" id="PF17827"/>
    </source>
</evidence>
<dbReference type="CDD" id="cd02440">
    <property type="entry name" value="AdoMet_MTases"/>
    <property type="match status" value="1"/>
</dbReference>
<accession>A0A653AI08</accession>
<dbReference type="EMBL" id="UPXX01000032">
    <property type="protein sequence ID" value="VBB47724.1"/>
    <property type="molecule type" value="Genomic_DNA"/>
</dbReference>
<dbReference type="NCBIfam" id="TIGR03534">
    <property type="entry name" value="RF_mod_PrmC"/>
    <property type="match status" value="1"/>
</dbReference>
<comment type="similarity">
    <text evidence="5">Belongs to the protein N5-glutamine methyltransferase family. PrmC subfamily.</text>
</comment>
<sequence length="294" mass="32768">MTARRWTIGELLNVSALYLKDKGVESPRLTAELLLALQLGLERVALYLRFDQPLQEEEVTGFRELIRRRLLAEPVAYIRGEKEFWSMAFEVGPGVLIPRPETELLVEQVLQIVRETREHADDRIRILELGTGSGAVAVVLATSLPSSEVWATDISSEALAYAGRNVERHGVSKRVHLLQGGLWAPVSPLGVRFDFIVSNPPYVASEIYDTLPAGVRDYEPRVALDGGEKGMQVVSEIIEGAPGFLARGGWLLIEMSPEQTEAALGIVAQQGVYDSARRVEDYTRRYRLVMARRT</sequence>
<feature type="domain" description="Methyltransferase small" evidence="6">
    <location>
        <begin position="122"/>
        <end position="205"/>
    </location>
</feature>
<dbReference type="GO" id="GO:0032259">
    <property type="term" value="P:methylation"/>
    <property type="evidence" value="ECO:0007669"/>
    <property type="project" value="UniProtKB-KW"/>
</dbReference>
<dbReference type="PROSITE" id="PS00092">
    <property type="entry name" value="N6_MTASE"/>
    <property type="match status" value="1"/>
</dbReference>
<dbReference type="Pfam" id="PF17827">
    <property type="entry name" value="PrmC_N"/>
    <property type="match status" value="1"/>
</dbReference>
<evidence type="ECO:0000256" key="3">
    <source>
        <dbReference type="ARBA" id="ARBA00022691"/>
    </source>
</evidence>
<protein>
    <recommendedName>
        <fullName evidence="5">Release factor glutamine methyltransferase</fullName>
        <shortName evidence="5">RF MTase</shortName>
        <ecNumber evidence="5">2.1.1.297</ecNumber>
    </recommendedName>
    <alternativeName>
        <fullName evidence="5">N5-glutamine methyltransferase PrmC</fullName>
    </alternativeName>
    <alternativeName>
        <fullName evidence="5">Protein-(glutamine-N5) MTase PrmC</fullName>
    </alternativeName>
    <alternativeName>
        <fullName evidence="5">Protein-glutamine N-methyltransferase PrmC</fullName>
    </alternativeName>
</protein>
<comment type="catalytic activity">
    <reaction evidence="4 5">
        <text>L-glutaminyl-[peptide chain release factor] + S-adenosyl-L-methionine = N(5)-methyl-L-glutaminyl-[peptide chain release factor] + S-adenosyl-L-homocysteine + H(+)</text>
        <dbReference type="Rhea" id="RHEA:42896"/>
        <dbReference type="Rhea" id="RHEA-COMP:10271"/>
        <dbReference type="Rhea" id="RHEA-COMP:10272"/>
        <dbReference type="ChEBI" id="CHEBI:15378"/>
        <dbReference type="ChEBI" id="CHEBI:30011"/>
        <dbReference type="ChEBI" id="CHEBI:57856"/>
        <dbReference type="ChEBI" id="CHEBI:59789"/>
        <dbReference type="ChEBI" id="CHEBI:61891"/>
        <dbReference type="EC" id="2.1.1.297"/>
    </reaction>
</comment>
<dbReference type="GO" id="GO:0102559">
    <property type="term" value="F:peptide chain release factor N(5)-glutamine methyltransferase activity"/>
    <property type="evidence" value="ECO:0007669"/>
    <property type="project" value="UniProtKB-EC"/>
</dbReference>
<feature type="binding site" evidence="5">
    <location>
        <begin position="199"/>
        <end position="202"/>
    </location>
    <ligand>
        <name>substrate</name>
    </ligand>
</feature>
<dbReference type="GO" id="GO:0003676">
    <property type="term" value="F:nucleic acid binding"/>
    <property type="evidence" value="ECO:0007669"/>
    <property type="project" value="InterPro"/>
</dbReference>
<organism evidence="8">
    <name type="scientific">Uncultured Desulfatiglans sp</name>
    <dbReference type="NCBI Taxonomy" id="1748965"/>
    <lineage>
        <taxon>Bacteria</taxon>
        <taxon>Pseudomonadati</taxon>
        <taxon>Thermodesulfobacteriota</taxon>
        <taxon>Desulfobacteria</taxon>
        <taxon>Desulfatiglandales</taxon>
        <taxon>Desulfatiglandaceae</taxon>
        <taxon>Desulfatiglans</taxon>
        <taxon>environmental samples</taxon>
    </lineage>
</organism>
<evidence type="ECO:0000256" key="2">
    <source>
        <dbReference type="ARBA" id="ARBA00022679"/>
    </source>
</evidence>
<evidence type="ECO:0000256" key="4">
    <source>
        <dbReference type="ARBA" id="ARBA00048391"/>
    </source>
</evidence>
<name>A0A653AI08_UNCDX</name>
<evidence type="ECO:0000259" key="6">
    <source>
        <dbReference type="Pfam" id="PF05175"/>
    </source>
</evidence>
<feature type="binding site" evidence="5">
    <location>
        <position position="199"/>
    </location>
    <ligand>
        <name>S-adenosyl-L-methionine</name>
        <dbReference type="ChEBI" id="CHEBI:59789"/>
    </ligand>
</feature>
<dbReference type="HAMAP" id="MF_02126">
    <property type="entry name" value="RF_methyltr_PrmC"/>
    <property type="match status" value="1"/>
</dbReference>
<dbReference type="InterPro" id="IPR050320">
    <property type="entry name" value="N5-glutamine_MTase"/>
</dbReference>
<keyword evidence="2 5" id="KW-0808">Transferase</keyword>
<dbReference type="AlphaFoldDB" id="A0A653AI08"/>
<comment type="function">
    <text evidence="5">Methylates the class 1 translation termination release factors RF1/PrfA and RF2/PrfB on the glutamine residue of the universally conserved GGQ motif.</text>
</comment>
<keyword evidence="1 5" id="KW-0489">Methyltransferase</keyword>
<dbReference type="InterPro" id="IPR002052">
    <property type="entry name" value="DNA_methylase_N6_adenine_CS"/>
</dbReference>
<dbReference type="Gene3D" id="3.40.50.150">
    <property type="entry name" value="Vaccinia Virus protein VP39"/>
    <property type="match status" value="1"/>
</dbReference>
<keyword evidence="3 5" id="KW-0949">S-adenosyl-L-methionine</keyword>
<proteinExistence type="inferred from homology"/>
<dbReference type="PANTHER" id="PTHR18895">
    <property type="entry name" value="HEMK METHYLTRANSFERASE"/>
    <property type="match status" value="1"/>
</dbReference>
<gene>
    <name evidence="5 8" type="primary">prmC</name>
    <name evidence="8" type="ORF">TRIP_B50519</name>
</gene>
<dbReference type="NCBIfam" id="TIGR00536">
    <property type="entry name" value="hemK_fam"/>
    <property type="match status" value="1"/>
</dbReference>
<evidence type="ECO:0000256" key="1">
    <source>
        <dbReference type="ARBA" id="ARBA00022603"/>
    </source>
</evidence>
<evidence type="ECO:0000256" key="5">
    <source>
        <dbReference type="HAMAP-Rule" id="MF_02126"/>
    </source>
</evidence>
<dbReference type="EC" id="2.1.1.297" evidence="5"/>
<dbReference type="InterPro" id="IPR007848">
    <property type="entry name" value="Small_mtfrase_dom"/>
</dbReference>
<feature type="binding site" evidence="5">
    <location>
        <begin position="130"/>
        <end position="134"/>
    </location>
    <ligand>
        <name>S-adenosyl-L-methionine</name>
        <dbReference type="ChEBI" id="CHEBI:59789"/>
    </ligand>
</feature>
<dbReference type="Gene3D" id="1.10.8.10">
    <property type="entry name" value="DNA helicase RuvA subunit, C-terminal domain"/>
    <property type="match status" value="1"/>
</dbReference>
<dbReference type="SUPFAM" id="SSF53335">
    <property type="entry name" value="S-adenosyl-L-methionine-dependent methyltransferases"/>
    <property type="match status" value="1"/>
</dbReference>
<dbReference type="PANTHER" id="PTHR18895:SF74">
    <property type="entry name" value="MTRF1L RELEASE FACTOR GLUTAMINE METHYLTRANSFERASE"/>
    <property type="match status" value="1"/>
</dbReference>
<dbReference type="Pfam" id="PF05175">
    <property type="entry name" value="MTS"/>
    <property type="match status" value="1"/>
</dbReference>
<evidence type="ECO:0000313" key="8">
    <source>
        <dbReference type="EMBL" id="VBB47724.1"/>
    </source>
</evidence>
<dbReference type="InterPro" id="IPR004556">
    <property type="entry name" value="HemK-like"/>
</dbReference>
<dbReference type="InterPro" id="IPR029063">
    <property type="entry name" value="SAM-dependent_MTases_sf"/>
</dbReference>
<comment type="caution">
    <text evidence="5">Lacks conserved residue(s) required for the propagation of feature annotation.</text>
</comment>
<feature type="domain" description="Release factor glutamine methyltransferase N-terminal" evidence="7">
    <location>
        <begin position="10"/>
        <end position="80"/>
    </location>
</feature>
<feature type="binding site" evidence="5">
    <location>
        <position position="153"/>
    </location>
    <ligand>
        <name>S-adenosyl-L-methionine</name>
        <dbReference type="ChEBI" id="CHEBI:59789"/>
    </ligand>
</feature>
<reference evidence="8" key="1">
    <citation type="submission" date="2018-07" db="EMBL/GenBank/DDBJ databases">
        <authorList>
            <consortium name="Genoscope - CEA"/>
            <person name="William W."/>
        </authorList>
    </citation>
    <scope>NUCLEOTIDE SEQUENCE</scope>
    <source>
        <strain evidence="8">IK1</strain>
    </source>
</reference>
<dbReference type="InterPro" id="IPR040758">
    <property type="entry name" value="PrmC_N"/>
</dbReference>
<dbReference type="InterPro" id="IPR019874">
    <property type="entry name" value="RF_methyltr_PrmC"/>
</dbReference>